<keyword evidence="2" id="KW-0539">Nucleus</keyword>
<feature type="compositionally biased region" description="Basic and acidic residues" evidence="3">
    <location>
        <begin position="91"/>
        <end position="101"/>
    </location>
</feature>
<dbReference type="PANTHER" id="PTHR12765">
    <property type="entry name" value="RED PROTEIN IK FACTOR CYTOKINE IK"/>
    <property type="match status" value="1"/>
</dbReference>
<feature type="domain" description="RED-like N-terminal" evidence="4">
    <location>
        <begin position="81"/>
        <end position="204"/>
    </location>
</feature>
<feature type="compositionally biased region" description="Basic and acidic residues" evidence="3">
    <location>
        <begin position="247"/>
        <end position="266"/>
    </location>
</feature>
<feature type="region of interest" description="Disordered" evidence="3">
    <location>
        <begin position="239"/>
        <end position="266"/>
    </location>
</feature>
<proteinExistence type="predicted"/>
<feature type="region of interest" description="Disordered" evidence="3">
    <location>
        <begin position="197"/>
        <end position="219"/>
    </location>
</feature>
<organism evidence="5 6">
    <name type="scientific">Zymoseptoria tritici (strain ST99CH_3D7)</name>
    <dbReference type="NCBI Taxonomy" id="1276538"/>
    <lineage>
        <taxon>Eukaryota</taxon>
        <taxon>Fungi</taxon>
        <taxon>Dikarya</taxon>
        <taxon>Ascomycota</taxon>
        <taxon>Pezizomycotina</taxon>
        <taxon>Dothideomycetes</taxon>
        <taxon>Dothideomycetidae</taxon>
        <taxon>Mycosphaerellales</taxon>
        <taxon>Mycosphaerellaceae</taxon>
        <taxon>Zymoseptoria</taxon>
    </lineage>
</organism>
<evidence type="ECO:0000256" key="3">
    <source>
        <dbReference type="SAM" id="MobiDB-lite"/>
    </source>
</evidence>
<dbReference type="STRING" id="1276538.A0A1X7RW76"/>
<feature type="compositionally biased region" description="Basic and acidic residues" evidence="3">
    <location>
        <begin position="57"/>
        <end position="67"/>
    </location>
</feature>
<reference evidence="5 6" key="1">
    <citation type="submission" date="2016-06" db="EMBL/GenBank/DDBJ databases">
        <authorList>
            <person name="Kjaerup R.B."/>
            <person name="Dalgaard T.S."/>
            <person name="Juul-Madsen H.R."/>
        </authorList>
    </citation>
    <scope>NUCLEOTIDE SEQUENCE [LARGE SCALE GENOMIC DNA]</scope>
</reference>
<feature type="compositionally biased region" description="Basic and acidic residues" evidence="3">
    <location>
        <begin position="532"/>
        <end position="542"/>
    </location>
</feature>
<feature type="compositionally biased region" description="Basic and acidic residues" evidence="3">
    <location>
        <begin position="439"/>
        <end position="449"/>
    </location>
</feature>
<protein>
    <recommendedName>
        <fullName evidence="4">RED-like N-terminal domain-containing protein</fullName>
    </recommendedName>
</protein>
<dbReference type="Pfam" id="PF07808">
    <property type="entry name" value="RED_N"/>
    <property type="match status" value="1"/>
</dbReference>
<dbReference type="InterPro" id="IPR012916">
    <property type="entry name" value="RED_N"/>
</dbReference>
<feature type="compositionally biased region" description="Basic and acidic residues" evidence="3">
    <location>
        <begin position="1"/>
        <end position="10"/>
    </location>
</feature>
<evidence type="ECO:0000313" key="5">
    <source>
        <dbReference type="EMBL" id="SMQ51703.1"/>
    </source>
</evidence>
<evidence type="ECO:0000256" key="1">
    <source>
        <dbReference type="ARBA" id="ARBA00004123"/>
    </source>
</evidence>
<feature type="compositionally biased region" description="Basic and acidic residues" evidence="3">
    <location>
        <begin position="482"/>
        <end position="491"/>
    </location>
</feature>
<feature type="compositionally biased region" description="Acidic residues" evidence="3">
    <location>
        <begin position="345"/>
        <end position="361"/>
    </location>
</feature>
<sequence>MNNDFFRKLVQDTPARQNDASPTERPKAGPVSALGAKKSSLFGGMTPRPGKAPSSDEFAKQMRERHASLQPTKTKKFRTSAPKGSKIADGYVDRAKARQEAQDEEDDKAERIKALEEQVRLGQLPYETFEALRDKIVGGDVSSTHLVKGLDFKLLERVRRGENVLDTDASKEEAEEEEATVDVDEELEKLQAQKIETAKREKTEKKGIMAPPPVVGVKRSRDEIMAELKAQRKAAAEAKAAAAPTFDDGRWKKIGQPEKPKIELDHKGREVITTVDKDGKVKKKVRKVAVESNAAVQSTGSMPHASKAVLGADFALPQLKPEEPAEDDDEDIFAGAGTEYNPLGDMDDDDGDSDEDADDDSTVVAKLTPKPAPRKEESEFSTSAQVASETIAKPRNYFGDKPTETDEAKDRFKGIENVLKKASQLGASAAATDEDDDRDESKEEREARLAKRAKMLAQEDRDLEDMDMGFGSSRFEDEQEGGEEKKMRLSEWKGGAAGEEDGWEEDEKGGGKKKRKPKKRKGDVDNAADIFRVIEGRRAAQK</sequence>
<feature type="compositionally biased region" description="Basic residues" evidence="3">
    <location>
        <begin position="511"/>
        <end position="521"/>
    </location>
</feature>
<comment type="subcellular location">
    <subcellularLocation>
        <location evidence="1">Nucleus</location>
    </subcellularLocation>
</comment>
<feature type="compositionally biased region" description="Acidic residues" evidence="3">
    <location>
        <begin position="498"/>
        <end position="507"/>
    </location>
</feature>
<feature type="region of interest" description="Disordered" evidence="3">
    <location>
        <begin position="313"/>
        <end position="542"/>
    </location>
</feature>
<feature type="region of interest" description="Disordered" evidence="3">
    <location>
        <begin position="1"/>
        <end position="108"/>
    </location>
</feature>
<name>A0A1X7RW76_ZYMT9</name>
<accession>A0A1X7RW76</accession>
<feature type="compositionally biased region" description="Basic and acidic residues" evidence="3">
    <location>
        <begin position="401"/>
        <end position="414"/>
    </location>
</feature>
<feature type="compositionally biased region" description="Basic and acidic residues" evidence="3">
    <location>
        <begin position="197"/>
        <end position="207"/>
    </location>
</feature>
<dbReference type="Proteomes" id="UP000215127">
    <property type="component" value="Chromosome 6"/>
</dbReference>
<dbReference type="InterPro" id="IPR039896">
    <property type="entry name" value="Red-like"/>
</dbReference>
<evidence type="ECO:0000256" key="2">
    <source>
        <dbReference type="ARBA" id="ARBA00023242"/>
    </source>
</evidence>
<dbReference type="EMBL" id="LT853697">
    <property type="protein sequence ID" value="SMQ51703.1"/>
    <property type="molecule type" value="Genomic_DNA"/>
</dbReference>
<evidence type="ECO:0000259" key="4">
    <source>
        <dbReference type="Pfam" id="PF07808"/>
    </source>
</evidence>
<dbReference type="GO" id="GO:0005634">
    <property type="term" value="C:nucleus"/>
    <property type="evidence" value="ECO:0007669"/>
    <property type="project" value="UniProtKB-SubCell"/>
</dbReference>
<evidence type="ECO:0000313" key="6">
    <source>
        <dbReference type="Proteomes" id="UP000215127"/>
    </source>
</evidence>
<dbReference type="AlphaFoldDB" id="A0A1X7RW76"/>
<gene>
    <name evidence="5" type="ORF">ZT3D7_G6856</name>
</gene>
<keyword evidence="6" id="KW-1185">Reference proteome</keyword>